<dbReference type="RefSeq" id="WP_174521394.1">
    <property type="nucleotide sequence ID" value="NZ_JARTHD010000017.1"/>
</dbReference>
<reference evidence="1 2" key="1">
    <citation type="submission" date="2015-01" db="EMBL/GenBank/DDBJ databases">
        <title>Genome Assembly of Bacillus badius MTCC 1458.</title>
        <authorList>
            <person name="Verma A."/>
            <person name="Khatri I."/>
            <person name="Mual P."/>
            <person name="Subramanian S."/>
            <person name="Krishnamurthi S."/>
        </authorList>
    </citation>
    <scope>NUCLEOTIDE SEQUENCE [LARGE SCALE GENOMIC DNA]</scope>
    <source>
        <strain evidence="1 2">MTCC 1458</strain>
    </source>
</reference>
<dbReference type="InterPro" id="IPR058705">
    <property type="entry name" value="A_ENA"/>
</dbReference>
<evidence type="ECO:0000313" key="1">
    <source>
        <dbReference type="EMBL" id="KIL77884.1"/>
    </source>
</evidence>
<evidence type="ECO:0000313" key="2">
    <source>
        <dbReference type="Proteomes" id="UP000031982"/>
    </source>
</evidence>
<sequence>MGYPNIPDITPEITIDRVEVINLLLASIGLEELSLAHLVNAEAEKLQAALGTLILPGDTAADPLATTLEDLLMVNRDVTKMLKFAMHKEFILLAKLEDVIDFAEEFTPPTPPVACTCSVALPDTAIAATLGLPIGGVTVDVPGTLVLGFTLCDCDTGASTLAAIFLPTTPGGPIPALITASLVPGSVAVANCDGTTATVTLQITAPPFFPAPLEVTLIANETAGTVTIIIPELGVEETVANLPVTVTECGA</sequence>
<protein>
    <submittedName>
        <fullName evidence="1">Uncharacterized protein</fullName>
    </submittedName>
</protein>
<gene>
    <name evidence="1" type="ORF">SD77_0863</name>
</gene>
<name>A0ABR5AT00_BACBA</name>
<organism evidence="1 2">
    <name type="scientific">Bacillus badius</name>
    <dbReference type="NCBI Taxonomy" id="1455"/>
    <lineage>
        <taxon>Bacteria</taxon>
        <taxon>Bacillati</taxon>
        <taxon>Bacillota</taxon>
        <taxon>Bacilli</taxon>
        <taxon>Bacillales</taxon>
        <taxon>Bacillaceae</taxon>
        <taxon>Pseudobacillus</taxon>
    </lineage>
</organism>
<keyword evidence="2" id="KW-1185">Reference proteome</keyword>
<accession>A0ABR5AT00</accession>
<dbReference type="Proteomes" id="UP000031982">
    <property type="component" value="Unassembled WGS sequence"/>
</dbReference>
<dbReference type="EMBL" id="JXLP01000011">
    <property type="protein sequence ID" value="KIL77884.1"/>
    <property type="molecule type" value="Genomic_DNA"/>
</dbReference>
<dbReference type="Pfam" id="PF26595">
    <property type="entry name" value="A_ENA"/>
    <property type="match status" value="1"/>
</dbReference>
<proteinExistence type="predicted"/>
<comment type="caution">
    <text evidence="1">The sequence shown here is derived from an EMBL/GenBank/DDBJ whole genome shotgun (WGS) entry which is preliminary data.</text>
</comment>